<dbReference type="EMBL" id="OC972935">
    <property type="protein sequence ID" value="CAD7668264.1"/>
    <property type="molecule type" value="Genomic_DNA"/>
</dbReference>
<dbReference type="AlphaFoldDB" id="A0A7R9MUJ0"/>
<dbReference type="EMBL" id="CAJPVJ010058110">
    <property type="protein sequence ID" value="CAG2183883.1"/>
    <property type="molecule type" value="Genomic_DNA"/>
</dbReference>
<accession>A0A7R9MUJ0</accession>
<dbReference type="SUPFAM" id="SSF53850">
    <property type="entry name" value="Periplasmic binding protein-like II"/>
    <property type="match status" value="1"/>
</dbReference>
<evidence type="ECO:0000313" key="2">
    <source>
        <dbReference type="Proteomes" id="UP000728032"/>
    </source>
</evidence>
<evidence type="ECO:0000313" key="1">
    <source>
        <dbReference type="EMBL" id="CAD7668264.1"/>
    </source>
</evidence>
<reference evidence="1" key="1">
    <citation type="submission" date="2020-11" db="EMBL/GenBank/DDBJ databases">
        <authorList>
            <person name="Tran Van P."/>
        </authorList>
    </citation>
    <scope>NUCLEOTIDE SEQUENCE</scope>
</reference>
<organism evidence="1">
    <name type="scientific">Oppiella nova</name>
    <dbReference type="NCBI Taxonomy" id="334625"/>
    <lineage>
        <taxon>Eukaryota</taxon>
        <taxon>Metazoa</taxon>
        <taxon>Ecdysozoa</taxon>
        <taxon>Arthropoda</taxon>
        <taxon>Chelicerata</taxon>
        <taxon>Arachnida</taxon>
        <taxon>Acari</taxon>
        <taxon>Acariformes</taxon>
        <taxon>Sarcoptiformes</taxon>
        <taxon>Oribatida</taxon>
        <taxon>Brachypylina</taxon>
        <taxon>Oppioidea</taxon>
        <taxon>Oppiidae</taxon>
        <taxon>Oppiella</taxon>
    </lineage>
</organism>
<proteinExistence type="predicted"/>
<dbReference type="OrthoDB" id="5984008at2759"/>
<dbReference type="Proteomes" id="UP000728032">
    <property type="component" value="Unassembled WGS sequence"/>
</dbReference>
<sequence>MKWGTDKGGAMEELIQGATHGPLKQLASNMVYFDNRTNDLYRRVKDRELAFLASDSEVRYLITLDYNNTNTCEMMIAKEPVFTSSVSFVIRKGLPKGFRERLDYNRTNG</sequence>
<gene>
    <name evidence="1" type="ORF">ONB1V03_LOCUS23303</name>
</gene>
<keyword evidence="2" id="KW-1185">Reference proteome</keyword>
<protein>
    <submittedName>
        <fullName evidence="1">Uncharacterized protein</fullName>
    </submittedName>
</protein>
<name>A0A7R9MUJ0_9ACAR</name>